<evidence type="ECO:0000256" key="1">
    <source>
        <dbReference type="SAM" id="MobiDB-lite"/>
    </source>
</evidence>
<keyword evidence="2" id="KW-0496">Mitochondrion</keyword>
<dbReference type="AlphaFoldDB" id="A0A101M467"/>
<name>A0A101M467_PICGL</name>
<reference evidence="2" key="1">
    <citation type="journal article" date="2015" name="Genome Biol. Evol.">
        <title>Organellar Genomes of White Spruce (Picea glauca): Assembly and Annotation.</title>
        <authorList>
            <person name="Jackman S.D."/>
            <person name="Warren R.L."/>
            <person name="Gibb E.A."/>
            <person name="Vandervalk B.P."/>
            <person name="Mohamadi H."/>
            <person name="Chu J."/>
            <person name="Raymond A."/>
            <person name="Pleasance S."/>
            <person name="Coope R."/>
            <person name="Wildung M.R."/>
            <person name="Ritland C.E."/>
            <person name="Bousquet J."/>
            <person name="Jones S.J."/>
            <person name="Bohlmann J."/>
            <person name="Birol I."/>
        </authorList>
    </citation>
    <scope>NUCLEOTIDE SEQUENCE [LARGE SCALE GENOMIC DNA]</scope>
    <source>
        <tissue evidence="2">Flushing bud</tissue>
    </source>
</reference>
<sequence>MASVRGKKTSSPRKNDPEKPQAQEMASVRGKKASSPRDGRWLLKSLKPKNG</sequence>
<geneLocation type="mitochondrion" evidence="2"/>
<comment type="caution">
    <text evidence="2">The sequence shown here is derived from an EMBL/GenBank/DDBJ whole genome shotgun (WGS) entry which is preliminary data.</text>
</comment>
<accession>A0A101M467</accession>
<feature type="region of interest" description="Disordered" evidence="1">
    <location>
        <begin position="1"/>
        <end position="51"/>
    </location>
</feature>
<proteinExistence type="predicted"/>
<protein>
    <submittedName>
        <fullName evidence="2">Uncharacterized protein</fullName>
    </submittedName>
</protein>
<evidence type="ECO:0000313" key="2">
    <source>
        <dbReference type="EMBL" id="KUM50761.1"/>
    </source>
</evidence>
<gene>
    <name evidence="2" type="ORF">ABT39_MTgene605</name>
</gene>
<feature type="compositionally biased region" description="Basic residues" evidence="1">
    <location>
        <begin position="1"/>
        <end position="11"/>
    </location>
</feature>
<dbReference type="EMBL" id="LKAM01000001">
    <property type="protein sequence ID" value="KUM50761.1"/>
    <property type="molecule type" value="Genomic_DNA"/>
</dbReference>
<organism evidence="2">
    <name type="scientific">Picea glauca</name>
    <name type="common">White spruce</name>
    <name type="synonym">Pinus glauca</name>
    <dbReference type="NCBI Taxonomy" id="3330"/>
    <lineage>
        <taxon>Eukaryota</taxon>
        <taxon>Viridiplantae</taxon>
        <taxon>Streptophyta</taxon>
        <taxon>Embryophyta</taxon>
        <taxon>Tracheophyta</taxon>
        <taxon>Spermatophyta</taxon>
        <taxon>Pinopsida</taxon>
        <taxon>Pinidae</taxon>
        <taxon>Conifers I</taxon>
        <taxon>Pinales</taxon>
        <taxon>Pinaceae</taxon>
        <taxon>Picea</taxon>
    </lineage>
</organism>